<feature type="DNA-binding region" description="H-T-H motif" evidence="4">
    <location>
        <begin position="25"/>
        <end position="44"/>
    </location>
</feature>
<evidence type="ECO:0000313" key="7">
    <source>
        <dbReference type="Proteomes" id="UP000030518"/>
    </source>
</evidence>
<evidence type="ECO:0000259" key="5">
    <source>
        <dbReference type="PROSITE" id="PS50977"/>
    </source>
</evidence>
<dbReference type="PANTHER" id="PTHR47506">
    <property type="entry name" value="TRANSCRIPTIONAL REGULATORY PROTEIN"/>
    <property type="match status" value="1"/>
</dbReference>
<accession>A0A0A2X455</accession>
<keyword evidence="1" id="KW-0805">Transcription regulation</keyword>
<dbReference type="InterPro" id="IPR001647">
    <property type="entry name" value="HTH_TetR"/>
</dbReference>
<dbReference type="OrthoDB" id="9809772at2"/>
<dbReference type="PROSITE" id="PS50977">
    <property type="entry name" value="HTH_TETR_2"/>
    <property type="match status" value="1"/>
</dbReference>
<keyword evidence="7" id="KW-1185">Reference proteome</keyword>
<feature type="domain" description="HTH tetR-type" evidence="5">
    <location>
        <begin position="2"/>
        <end position="62"/>
    </location>
</feature>
<dbReference type="STRING" id="1300345.LF41_2191"/>
<evidence type="ECO:0000313" key="6">
    <source>
        <dbReference type="EMBL" id="KGQ20024.1"/>
    </source>
</evidence>
<protein>
    <submittedName>
        <fullName evidence="6">Transcriptional regulator, TetR family</fullName>
    </submittedName>
</protein>
<comment type="caution">
    <text evidence="6">The sequence shown here is derived from an EMBL/GenBank/DDBJ whole genome shotgun (WGS) entry which is preliminary data.</text>
</comment>
<keyword evidence="2 4" id="KW-0238">DNA-binding</keyword>
<dbReference type="InterPro" id="IPR009057">
    <property type="entry name" value="Homeodomain-like_sf"/>
</dbReference>
<proteinExistence type="predicted"/>
<dbReference type="EMBL" id="JRKJ01000004">
    <property type="protein sequence ID" value="KGQ20024.1"/>
    <property type="molecule type" value="Genomic_DNA"/>
</dbReference>
<dbReference type="GO" id="GO:0003677">
    <property type="term" value="F:DNA binding"/>
    <property type="evidence" value="ECO:0007669"/>
    <property type="project" value="UniProtKB-UniRule"/>
</dbReference>
<dbReference type="InterPro" id="IPR036271">
    <property type="entry name" value="Tet_transcr_reg_TetR-rel_C_sf"/>
</dbReference>
<dbReference type="Gene3D" id="1.10.357.10">
    <property type="entry name" value="Tetracycline Repressor, domain 2"/>
    <property type="match status" value="1"/>
</dbReference>
<evidence type="ECO:0000256" key="2">
    <source>
        <dbReference type="ARBA" id="ARBA00023125"/>
    </source>
</evidence>
<dbReference type="PANTHER" id="PTHR47506:SF6">
    <property type="entry name" value="HTH-TYPE TRANSCRIPTIONAL REPRESSOR NEMR"/>
    <property type="match status" value="1"/>
</dbReference>
<name>A0A0A2X455_9GAMM</name>
<evidence type="ECO:0000256" key="1">
    <source>
        <dbReference type="ARBA" id="ARBA00023015"/>
    </source>
</evidence>
<sequence length="203" mass="22293">MPETRARLLAEAEVLLRTRGYAAFSYADLADRIAIRKASIHHHFPTKEALLAALVDEYLARFVAKLAEIAHAHDDVRDRLRAYAHLFLDGIEHGLLPLCGALAAERAALPDSMRPVVARFFRLHLDWLIEQLDAGIAAGTIDARVDANDTAHLLLGALEGGSFVAWALDEPATMLRAFDAAMQSLTPQRTAPASRRPSPRRSS</sequence>
<organism evidence="6 7">
    <name type="scientific">Lysobacter dokdonensis DS-58</name>
    <dbReference type="NCBI Taxonomy" id="1300345"/>
    <lineage>
        <taxon>Bacteria</taxon>
        <taxon>Pseudomonadati</taxon>
        <taxon>Pseudomonadota</taxon>
        <taxon>Gammaproteobacteria</taxon>
        <taxon>Lysobacterales</taxon>
        <taxon>Lysobacteraceae</taxon>
        <taxon>Noviluteimonas</taxon>
    </lineage>
</organism>
<dbReference type="SUPFAM" id="SSF48498">
    <property type="entry name" value="Tetracyclin repressor-like, C-terminal domain"/>
    <property type="match status" value="1"/>
</dbReference>
<dbReference type="Pfam" id="PF16925">
    <property type="entry name" value="TetR_C_13"/>
    <property type="match status" value="1"/>
</dbReference>
<evidence type="ECO:0000256" key="4">
    <source>
        <dbReference type="PROSITE-ProRule" id="PRU00335"/>
    </source>
</evidence>
<dbReference type="Proteomes" id="UP000030518">
    <property type="component" value="Unassembled WGS sequence"/>
</dbReference>
<dbReference type="InterPro" id="IPR011075">
    <property type="entry name" value="TetR_C"/>
</dbReference>
<dbReference type="RefSeq" id="WP_052116120.1">
    <property type="nucleotide sequence ID" value="NZ_JRKJ01000004.1"/>
</dbReference>
<dbReference type="Pfam" id="PF00440">
    <property type="entry name" value="TetR_N"/>
    <property type="match status" value="1"/>
</dbReference>
<dbReference type="SUPFAM" id="SSF46689">
    <property type="entry name" value="Homeodomain-like"/>
    <property type="match status" value="1"/>
</dbReference>
<reference evidence="6 7" key="1">
    <citation type="submission" date="2014-09" db="EMBL/GenBank/DDBJ databases">
        <title>Genome sequences of Lysobacter dokdonensis DS-58.</title>
        <authorList>
            <person name="Kim J.F."/>
            <person name="Kwak M.-J."/>
        </authorList>
    </citation>
    <scope>NUCLEOTIDE SEQUENCE [LARGE SCALE GENOMIC DNA]</scope>
    <source>
        <strain evidence="6 7">DS-58</strain>
    </source>
</reference>
<gene>
    <name evidence="6" type="ORF">LF41_2191</name>
</gene>
<evidence type="ECO:0000256" key="3">
    <source>
        <dbReference type="ARBA" id="ARBA00023163"/>
    </source>
</evidence>
<dbReference type="eggNOG" id="COG1309">
    <property type="taxonomic scope" value="Bacteria"/>
</dbReference>
<dbReference type="PRINTS" id="PR00455">
    <property type="entry name" value="HTHTETR"/>
</dbReference>
<keyword evidence="3" id="KW-0804">Transcription</keyword>
<dbReference type="PATRIC" id="fig|1300345.3.peg.771"/>
<dbReference type="AlphaFoldDB" id="A0A0A2X455"/>